<keyword evidence="7 15" id="KW-0328">Glycosyltransferase</keyword>
<accession>I3Z1L8</accession>
<evidence type="ECO:0000313" key="18">
    <source>
        <dbReference type="Proteomes" id="UP000006050"/>
    </source>
</evidence>
<evidence type="ECO:0000256" key="10">
    <source>
        <dbReference type="ARBA" id="ARBA00022726"/>
    </source>
</evidence>
<evidence type="ECO:0000256" key="7">
    <source>
        <dbReference type="ARBA" id="ARBA00022676"/>
    </source>
</evidence>
<dbReference type="Gene3D" id="3.40.50.2020">
    <property type="match status" value="1"/>
</dbReference>
<dbReference type="InterPro" id="IPR005904">
    <property type="entry name" value="Hxn_phspho_trans"/>
</dbReference>
<dbReference type="PANTHER" id="PTHR43340">
    <property type="entry name" value="HYPOXANTHINE-GUANINE PHOSPHORIBOSYLTRANSFERASE"/>
    <property type="match status" value="1"/>
</dbReference>
<dbReference type="KEGG" id="bbd:Belba_0477"/>
<feature type="domain" description="Phosphoribosyltransferase" evidence="16">
    <location>
        <begin position="18"/>
        <end position="161"/>
    </location>
</feature>
<comment type="cofactor">
    <cofactor evidence="1 15">
        <name>Mg(2+)</name>
        <dbReference type="ChEBI" id="CHEBI:18420"/>
    </cofactor>
</comment>
<dbReference type="GO" id="GO:0032263">
    <property type="term" value="P:GMP salvage"/>
    <property type="evidence" value="ECO:0007669"/>
    <property type="project" value="TreeGrafter"/>
</dbReference>
<evidence type="ECO:0000256" key="6">
    <source>
        <dbReference type="ARBA" id="ARBA00022490"/>
    </source>
</evidence>
<evidence type="ECO:0000256" key="13">
    <source>
        <dbReference type="ARBA" id="ARBA00048811"/>
    </source>
</evidence>
<dbReference type="AlphaFoldDB" id="I3Z1L8"/>
<keyword evidence="18" id="KW-1185">Reference proteome</keyword>
<keyword evidence="11 15" id="KW-0547">Nucleotide-binding</keyword>
<keyword evidence="12 15" id="KW-0460">Magnesium</keyword>
<dbReference type="Pfam" id="PF00156">
    <property type="entry name" value="Pribosyltran"/>
    <property type="match status" value="1"/>
</dbReference>
<evidence type="ECO:0000256" key="8">
    <source>
        <dbReference type="ARBA" id="ARBA00022679"/>
    </source>
</evidence>
<reference evidence="18" key="1">
    <citation type="submission" date="2012-06" db="EMBL/GenBank/DDBJ databases">
        <title>The complete genome of Belliella baltica DSM 15883.</title>
        <authorList>
            <person name="Lucas S."/>
            <person name="Copeland A."/>
            <person name="Lapidus A."/>
            <person name="Goodwin L."/>
            <person name="Pitluck S."/>
            <person name="Peters L."/>
            <person name="Mikhailova N."/>
            <person name="Davenport K."/>
            <person name="Kyrpides N."/>
            <person name="Mavromatis K."/>
            <person name="Pagani I."/>
            <person name="Ivanova N."/>
            <person name="Ovchinnikova G."/>
            <person name="Zeytun A."/>
            <person name="Detter J.C."/>
            <person name="Han C."/>
            <person name="Land M."/>
            <person name="Hauser L."/>
            <person name="Markowitz V."/>
            <person name="Cheng J.-F."/>
            <person name="Hugenholtz P."/>
            <person name="Woyke T."/>
            <person name="Wu D."/>
            <person name="Tindall B."/>
            <person name="Pomrenke H."/>
            <person name="Brambilla E."/>
            <person name="Klenk H.-P."/>
            <person name="Eisen J.A."/>
        </authorList>
    </citation>
    <scope>NUCLEOTIDE SEQUENCE [LARGE SCALE GENOMIC DNA]</scope>
    <source>
        <strain evidence="18">DSM 15883 / CIP 108006 / LMG 21964 / BA134</strain>
    </source>
</reference>
<dbReference type="InterPro" id="IPR029057">
    <property type="entry name" value="PRTase-like"/>
</dbReference>
<evidence type="ECO:0000256" key="14">
    <source>
        <dbReference type="ARBA" id="ARBA00049402"/>
    </source>
</evidence>
<dbReference type="SUPFAM" id="SSF53271">
    <property type="entry name" value="PRTase-like"/>
    <property type="match status" value="1"/>
</dbReference>
<keyword evidence="9 15" id="KW-0479">Metal-binding</keyword>
<dbReference type="EMBL" id="CP003281">
    <property type="protein sequence ID" value="AFL83136.1"/>
    <property type="molecule type" value="Genomic_DNA"/>
</dbReference>
<protein>
    <recommendedName>
        <fullName evidence="5 15">Hypoxanthine phosphoribosyltransferase</fullName>
        <ecNumber evidence="5 15">2.4.2.8</ecNumber>
    </recommendedName>
</protein>
<dbReference type="GO" id="GO:0000287">
    <property type="term" value="F:magnesium ion binding"/>
    <property type="evidence" value="ECO:0007669"/>
    <property type="project" value="TreeGrafter"/>
</dbReference>
<dbReference type="STRING" id="866536.Belba_0477"/>
<comment type="catalytic activity">
    <reaction evidence="14">
        <text>IMP + diphosphate = hypoxanthine + 5-phospho-alpha-D-ribose 1-diphosphate</text>
        <dbReference type="Rhea" id="RHEA:17973"/>
        <dbReference type="ChEBI" id="CHEBI:17368"/>
        <dbReference type="ChEBI" id="CHEBI:33019"/>
        <dbReference type="ChEBI" id="CHEBI:58017"/>
        <dbReference type="ChEBI" id="CHEBI:58053"/>
        <dbReference type="EC" id="2.4.2.8"/>
    </reaction>
    <physiologicalReaction direction="right-to-left" evidence="14">
        <dbReference type="Rhea" id="RHEA:17975"/>
    </physiologicalReaction>
</comment>
<evidence type="ECO:0000256" key="4">
    <source>
        <dbReference type="ARBA" id="ARBA00008391"/>
    </source>
</evidence>
<comment type="catalytic activity">
    <reaction evidence="13">
        <text>GMP + diphosphate = guanine + 5-phospho-alpha-D-ribose 1-diphosphate</text>
        <dbReference type="Rhea" id="RHEA:25424"/>
        <dbReference type="ChEBI" id="CHEBI:16235"/>
        <dbReference type="ChEBI" id="CHEBI:33019"/>
        <dbReference type="ChEBI" id="CHEBI:58017"/>
        <dbReference type="ChEBI" id="CHEBI:58115"/>
        <dbReference type="EC" id="2.4.2.8"/>
    </reaction>
    <physiologicalReaction direction="right-to-left" evidence="13">
        <dbReference type="Rhea" id="RHEA:25426"/>
    </physiologicalReaction>
</comment>
<evidence type="ECO:0000256" key="9">
    <source>
        <dbReference type="ARBA" id="ARBA00022723"/>
    </source>
</evidence>
<dbReference type="GO" id="GO:0004422">
    <property type="term" value="F:hypoxanthine phosphoribosyltransferase activity"/>
    <property type="evidence" value="ECO:0007669"/>
    <property type="project" value="InterPro"/>
</dbReference>
<evidence type="ECO:0000313" key="17">
    <source>
        <dbReference type="EMBL" id="AFL83136.1"/>
    </source>
</evidence>
<dbReference type="GO" id="GO:0032264">
    <property type="term" value="P:IMP salvage"/>
    <property type="evidence" value="ECO:0007669"/>
    <property type="project" value="UniProtKB-UniPathway"/>
</dbReference>
<dbReference type="OrthoDB" id="9802824at2"/>
<evidence type="ECO:0000256" key="1">
    <source>
        <dbReference type="ARBA" id="ARBA00001946"/>
    </source>
</evidence>
<dbReference type="RefSeq" id="WP_014771149.1">
    <property type="nucleotide sequence ID" value="NC_018010.1"/>
</dbReference>
<dbReference type="InterPro" id="IPR050408">
    <property type="entry name" value="HGPRT"/>
</dbReference>
<dbReference type="EC" id="2.4.2.8" evidence="5 15"/>
<dbReference type="PANTHER" id="PTHR43340:SF1">
    <property type="entry name" value="HYPOXANTHINE PHOSPHORIBOSYLTRANSFERASE"/>
    <property type="match status" value="1"/>
</dbReference>
<dbReference type="GO" id="GO:0006166">
    <property type="term" value="P:purine ribonucleoside salvage"/>
    <property type="evidence" value="ECO:0007669"/>
    <property type="project" value="UniProtKB-KW"/>
</dbReference>
<comment type="similarity">
    <text evidence="4 15">Belongs to the purine/pyrimidine phosphoribosyltransferase family.</text>
</comment>
<evidence type="ECO:0000256" key="15">
    <source>
        <dbReference type="RuleBase" id="RU364099"/>
    </source>
</evidence>
<dbReference type="PATRIC" id="fig|866536.3.peg.493"/>
<sequence length="175" mass="19586">MIKIKDKEFVPFISAEEIDIRLKALGAQISKDFKNDNPIIIGVLNGAFMFLSDLAKYLDIPTEISFMKVASYVGTDSKGEVTDLIGLESDLLNRRVIVVEDIIDTGLSMTHLLKTINTKNPKSVSVATLLYKPDALRYNVEVDYIGFEIENKFVVGYGLDYDGQGRNIPSIYQLK</sequence>
<dbReference type="Proteomes" id="UP000006050">
    <property type="component" value="Chromosome"/>
</dbReference>
<organism evidence="17 18">
    <name type="scientific">Belliella baltica (strain DSM 15883 / CIP 108006 / LMG 21964 / BA134)</name>
    <dbReference type="NCBI Taxonomy" id="866536"/>
    <lineage>
        <taxon>Bacteria</taxon>
        <taxon>Pseudomonadati</taxon>
        <taxon>Bacteroidota</taxon>
        <taxon>Cytophagia</taxon>
        <taxon>Cytophagales</taxon>
        <taxon>Cyclobacteriaceae</taxon>
        <taxon>Belliella</taxon>
    </lineage>
</organism>
<dbReference type="UniPathway" id="UPA00591">
    <property type="reaction ID" value="UER00648"/>
</dbReference>
<comment type="pathway">
    <text evidence="3 15">Purine metabolism; IMP biosynthesis via salvage pathway; IMP from hypoxanthine: step 1/1.</text>
</comment>
<evidence type="ECO:0000256" key="11">
    <source>
        <dbReference type="ARBA" id="ARBA00022741"/>
    </source>
</evidence>
<dbReference type="InterPro" id="IPR000836">
    <property type="entry name" value="PRTase_dom"/>
</dbReference>
<dbReference type="GO" id="GO:0052657">
    <property type="term" value="F:guanine phosphoribosyltransferase activity"/>
    <property type="evidence" value="ECO:0007669"/>
    <property type="project" value="RHEA"/>
</dbReference>
<keyword evidence="10 15" id="KW-0660">Purine salvage</keyword>
<evidence type="ECO:0000256" key="3">
    <source>
        <dbReference type="ARBA" id="ARBA00004669"/>
    </source>
</evidence>
<comment type="subcellular location">
    <subcellularLocation>
        <location evidence="2 15">Cytoplasm</location>
    </subcellularLocation>
</comment>
<gene>
    <name evidence="17" type="ordered locus">Belba_0477</name>
</gene>
<evidence type="ECO:0000256" key="5">
    <source>
        <dbReference type="ARBA" id="ARBA00011895"/>
    </source>
</evidence>
<dbReference type="GO" id="GO:0005829">
    <property type="term" value="C:cytosol"/>
    <property type="evidence" value="ECO:0007669"/>
    <property type="project" value="TreeGrafter"/>
</dbReference>
<dbReference type="HOGENOM" id="CLU_073615_0_2_10"/>
<dbReference type="CDD" id="cd06223">
    <property type="entry name" value="PRTases_typeI"/>
    <property type="match status" value="1"/>
</dbReference>
<proteinExistence type="inferred from homology"/>
<dbReference type="GO" id="GO:0046100">
    <property type="term" value="P:hypoxanthine metabolic process"/>
    <property type="evidence" value="ECO:0007669"/>
    <property type="project" value="TreeGrafter"/>
</dbReference>
<dbReference type="NCBIfam" id="TIGR01203">
    <property type="entry name" value="HGPRTase"/>
    <property type="match status" value="1"/>
</dbReference>
<name>I3Z1L8_BELBD</name>
<evidence type="ECO:0000256" key="2">
    <source>
        <dbReference type="ARBA" id="ARBA00004496"/>
    </source>
</evidence>
<dbReference type="GO" id="GO:0000166">
    <property type="term" value="F:nucleotide binding"/>
    <property type="evidence" value="ECO:0007669"/>
    <property type="project" value="UniProtKB-KW"/>
</dbReference>
<keyword evidence="6 15" id="KW-0963">Cytoplasm</keyword>
<dbReference type="eggNOG" id="COG0634">
    <property type="taxonomic scope" value="Bacteria"/>
</dbReference>
<dbReference type="GO" id="GO:0006178">
    <property type="term" value="P:guanine salvage"/>
    <property type="evidence" value="ECO:0007669"/>
    <property type="project" value="TreeGrafter"/>
</dbReference>
<evidence type="ECO:0000259" key="16">
    <source>
        <dbReference type="Pfam" id="PF00156"/>
    </source>
</evidence>
<keyword evidence="8 15" id="KW-0808">Transferase</keyword>
<evidence type="ECO:0000256" key="12">
    <source>
        <dbReference type="ARBA" id="ARBA00022842"/>
    </source>
</evidence>